<proteinExistence type="predicted"/>
<name>A0ABZ2UNZ2_9CYAN</name>
<dbReference type="EMBL" id="CP150886">
    <property type="protein sequence ID" value="WZB86707.1"/>
    <property type="molecule type" value="Genomic_DNA"/>
</dbReference>
<dbReference type="RefSeq" id="WP_353929621.1">
    <property type="nucleotide sequence ID" value="NZ_CP150886.1"/>
</dbReference>
<evidence type="ECO:0000313" key="2">
    <source>
        <dbReference type="Proteomes" id="UP001483337"/>
    </source>
</evidence>
<accession>A0ABZ2UNZ2</accession>
<gene>
    <name evidence="1" type="ORF">WJM97_15060</name>
</gene>
<organism evidence="1 2">
    <name type="scientific">Okeanomitos corallinicola TIOX110</name>
    <dbReference type="NCBI Taxonomy" id="3133117"/>
    <lineage>
        <taxon>Bacteria</taxon>
        <taxon>Bacillati</taxon>
        <taxon>Cyanobacteriota</taxon>
        <taxon>Cyanophyceae</taxon>
        <taxon>Nostocales</taxon>
        <taxon>Aphanizomenonaceae</taxon>
        <taxon>Okeanomitos</taxon>
    </lineage>
</organism>
<sequence>MPQNSDFQEKKSENQAISYRNRLNSWTIARLVAQQKRIIVARFRTRSDADGYIQHLRQQAPQDAFEIFFDSQSKEATI</sequence>
<dbReference type="Proteomes" id="UP001483337">
    <property type="component" value="Chromosome"/>
</dbReference>
<reference evidence="1 2" key="1">
    <citation type="submission" date="2024-04" db="EMBL/GenBank/DDBJ databases">
        <title>Okeanomitos corallinicola gen. &amp; sp. nov. (Nostocales, Cyanobacteria), a new toxic marine heterocyst-forming cyanobacterium from a coral reef.</title>
        <authorList>
            <person name="Li H."/>
            <person name="Li R."/>
            <person name="Kang J."/>
            <person name="Hii K.S."/>
            <person name="Mohamed H.F."/>
            <person name="Xu X."/>
            <person name="Luo Z."/>
        </authorList>
    </citation>
    <scope>NUCLEOTIDE SEQUENCE [LARGE SCALE GENOMIC DNA]</scope>
    <source>
        <strain evidence="1 2">TIOX110</strain>
    </source>
</reference>
<evidence type="ECO:0000313" key="1">
    <source>
        <dbReference type="EMBL" id="WZB86707.1"/>
    </source>
</evidence>
<protein>
    <submittedName>
        <fullName evidence="1">Uncharacterized protein</fullName>
    </submittedName>
</protein>
<keyword evidence="2" id="KW-1185">Reference proteome</keyword>